<sequence>MADLERTSGFDVVRVEKTRFPVVESTALEPLRSRLFRRPKRSLEDLPQLTEGSVFVFHTSDGYASAPEGPKMLGSDVVVRATMVSVVSMRQQEVQVVAALSPSTWGTRLAMRASFNCRVIDPLRVLEDGCWDIRPSLRAYLLEDPKLLMLGARGDVDQNDDVVRRILARTFARKKLEPPLIPGMTVQLIDVDLSLQSDGTVPGPRRSAESSHNGYGHGSYSGGGYGSNDQDFGDSGRDRFDSDPGHGHRRDRYDD</sequence>
<proteinExistence type="predicted"/>
<comment type="caution">
    <text evidence="2">The sequence shown here is derived from an EMBL/GenBank/DDBJ whole genome shotgun (WGS) entry which is preliminary data.</text>
</comment>
<dbReference type="EMBL" id="JBHMCA010000058">
    <property type="protein sequence ID" value="MFB9448669.1"/>
    <property type="molecule type" value="Genomic_DNA"/>
</dbReference>
<accession>A0ABV5MII1</accession>
<organism evidence="2 3">
    <name type="scientific">Dactylosporangium vinaceum</name>
    <dbReference type="NCBI Taxonomy" id="53362"/>
    <lineage>
        <taxon>Bacteria</taxon>
        <taxon>Bacillati</taxon>
        <taxon>Actinomycetota</taxon>
        <taxon>Actinomycetes</taxon>
        <taxon>Micromonosporales</taxon>
        <taxon>Micromonosporaceae</taxon>
        <taxon>Dactylosporangium</taxon>
    </lineage>
</organism>
<keyword evidence="3" id="KW-1185">Reference proteome</keyword>
<feature type="region of interest" description="Disordered" evidence="1">
    <location>
        <begin position="197"/>
        <end position="255"/>
    </location>
</feature>
<reference evidence="2 3" key="1">
    <citation type="submission" date="2024-09" db="EMBL/GenBank/DDBJ databases">
        <authorList>
            <person name="Sun Q."/>
            <person name="Mori K."/>
        </authorList>
    </citation>
    <scope>NUCLEOTIDE SEQUENCE [LARGE SCALE GENOMIC DNA]</scope>
    <source>
        <strain evidence="2 3">JCM 3307</strain>
    </source>
</reference>
<evidence type="ECO:0000313" key="3">
    <source>
        <dbReference type="Proteomes" id="UP001589608"/>
    </source>
</evidence>
<feature type="compositionally biased region" description="Basic and acidic residues" evidence="1">
    <location>
        <begin position="234"/>
        <end position="255"/>
    </location>
</feature>
<dbReference type="Proteomes" id="UP001589608">
    <property type="component" value="Unassembled WGS sequence"/>
</dbReference>
<name>A0ABV5MII1_9ACTN</name>
<dbReference type="RefSeq" id="WP_223101279.1">
    <property type="nucleotide sequence ID" value="NZ_CP061913.1"/>
</dbReference>
<evidence type="ECO:0000313" key="2">
    <source>
        <dbReference type="EMBL" id="MFB9448669.1"/>
    </source>
</evidence>
<protein>
    <submittedName>
        <fullName evidence="2">Uncharacterized protein</fullName>
    </submittedName>
</protein>
<evidence type="ECO:0000256" key="1">
    <source>
        <dbReference type="SAM" id="MobiDB-lite"/>
    </source>
</evidence>
<gene>
    <name evidence="2" type="ORF">ACFFTR_36755</name>
</gene>
<feature type="compositionally biased region" description="Gly residues" evidence="1">
    <location>
        <begin position="215"/>
        <end position="226"/>
    </location>
</feature>